<evidence type="ECO:0000256" key="4">
    <source>
        <dbReference type="PROSITE-ProRule" id="PRU01363"/>
    </source>
</evidence>
<dbReference type="InterPro" id="IPR036291">
    <property type="entry name" value="NAD(P)-bd_dom_sf"/>
</dbReference>
<keyword evidence="3" id="KW-0808">Transferase</keyword>
<dbReference type="Pfam" id="PF00698">
    <property type="entry name" value="Acyl_transf_1"/>
    <property type="match status" value="1"/>
</dbReference>
<dbReference type="Gene3D" id="3.10.129.110">
    <property type="entry name" value="Polyketide synthase dehydratase"/>
    <property type="match status" value="1"/>
</dbReference>
<feature type="domain" description="Carrier" evidence="6">
    <location>
        <begin position="1267"/>
        <end position="1347"/>
    </location>
</feature>
<evidence type="ECO:0000256" key="2">
    <source>
        <dbReference type="ARBA" id="ARBA00022553"/>
    </source>
</evidence>
<dbReference type="InterPro" id="IPR016036">
    <property type="entry name" value="Malonyl_transacylase_ACP-bd"/>
</dbReference>
<dbReference type="PANTHER" id="PTHR43074">
    <property type="entry name" value="OMEGA-3 POLYUNSATURATED FATTY ACID SYNTHASE PFAB-RELATED"/>
    <property type="match status" value="1"/>
</dbReference>
<dbReference type="InterPro" id="IPR020841">
    <property type="entry name" value="PKS_Beta-ketoAc_synthase_dom"/>
</dbReference>
<dbReference type="Gene3D" id="3.40.366.10">
    <property type="entry name" value="Malonyl-Coenzyme A Acyl Carrier Protein, domain 2"/>
    <property type="match status" value="1"/>
</dbReference>
<dbReference type="InterPro" id="IPR016035">
    <property type="entry name" value="Acyl_Trfase/lysoPLipase"/>
</dbReference>
<dbReference type="Pfam" id="PF02801">
    <property type="entry name" value="Ketoacyl-synt_C"/>
    <property type="match status" value="1"/>
</dbReference>
<sequence length="2254" mass="237635">MNKEVTTENRRSGTPLAIIGIGCNFPKADNPTTFWANIREGLDAITEIPPTHWRVEEYFSSEQKTPDHTYGRRGGFLSPLAFNPMEFNIPPNTLEAIDTSQLLGLVTAGQALKDAGYGADRTYDRNKVSVILGVTGALELVIPLGARLGHPIWRSALKEAGVADSVAEDVVQRIADAYVPWQENSFPGLLGNVVAGRISKQYDLGGTNCVVDAACGSSLSALHLASLELATGKADMVVTGGIDTFNDIFMYMCFSKTPALSPTGDAKPFDTSGDGTILGEGLGIVVIKRLADAERDGDRIYAVIRGVGSSSDGKGEAIYTPSAIGQKNALLDAYRQSGVNPESIGLLEAHGTGTKVGDAVEVSALREVYGEAKAPWCALGSVKSQIGHAKAAAGSAGLIKAALALHHKVIPPTIKVTTPLEEVTAGPTPFYLATEKRPWLTSDDSPRRAAVSAFGFGGSNFHAVLEEYRPAKETADWDGTVQILPFSGSDPAALETALAGLATDLSGQELRARAAEFRAVFDADAPCRLALVVEQQRTNLSSLVTNSLAMLRKSPHAPWQTPDGACYATGPTPGKLALLFPGQGAQYTGMLRDLACAFPELFTTLATADQGFSAANGGRLSDRIYPFTAFDPAEKERQEEWLRATDTAQPAIGAVSLGSLRLLETFGLAPDAVAGHSYGELTALCAAGRIDESAFHELSRLRGRLMAAGDGDKGSMLAVPAPLATVEQILAEEQLDLVIANRNAPNQAVLSGSSSEIDRAINAFSVRHLACKRLPVAAAFHSPLVADASVPFLAALESVDLREGSIPVYANSTAAAYPAETAAAKALLANQLARPVEFVAEIEALYAAGVRTFVEVGPGARLIGLVKAILGDRDHQAVALDASSGKRRGIVDLARTLSQLAVSGYGLRLGRWDDSFVPPAAAKGKKPVMTVTLSGANYVKPREKRPAVKTVTCDSDPEGPKGLRTGINQTRPSVATTPAPSREALAESLRVTRESMALLQKMQEETAQLHRRFLEGQETVSRTIQTLLEQQRLHPAAATAPMYARVPVTVPAVHPVGAPLAASASPVTNQGAASSAPTQDTDGITRTLMAVISEKTGYPVEMLEPEMELDADLGIDSIKRVEILSALQERLPNAPVIGPEQLGSLHTLGEIARYLGAGSPVTNQGAASSAPTQDTDNITASLLAVVSEKTGYPVEMLEPGMELDADLGIDSIKRVEILSALQERLPGAPAIGPEQLGSLHTLGEIARYLGAGSPVTNQGAASSAPTQDTDNITASLLAVVSEKTGYPVEMLEPGMELDADLGIDSIKRVEILSALQERLPGAPVIGPEQLGSLHTLGEIARYLGAGSPVTNQGAASSAPTHDTGNVTATLLAVVSEKTGYPVEMLEPDMALDADLGIDSIKRVEILSALQERLPGAPVIGPEQLGTLHTLADISGYLSAGSPVGAPLAAPASTVTNQGKASSAPTIQRSGVVALPLADEDPADRVTVAVGGEFWLTDDGSPFTVELHTALSEKGVTVRLVKPHEAAASTLPELMSGLVITAPHSGTDDRFLEDAFLLLKAAAPALHRAAAAGGALLATVSRLNGTFGCASASPSPLVDPLSGGLAGLAKTAAREWPDVTCRAIDLGAFPTPDAMVHSLTEELFRGGPVEVGLAATGRTTPGMAPLPAPPGPATAPLAEGDLVIITGGGRGVTAATAVALAEAYRPFLVLLGRSPEPAEEPAWLASIIDESRIKRALLDNAGKKLHPKEIEERYAEVIAGRELRSTLARIAATGGTAIYRSVDIRNTAAVKALLAELRPGHGPVRGIVHGAGVLADRLIVDKTREQFAQVYATKVDGLRSLLAATGEDDLRVIALFSSTTGRLGRSGQVDYAVANEILNKMAQAEARRRPGCRTVSINWGPWDGGMVTPSLKKLFASEGIGLIGLPEGGAFLVREIGAAGDPVEIVALAGTLEGVVAPPQPARNISLTEAFQRTLSVDDHPFLRSHVLDGKAVLPMAIIAEWLAHGALHGNPGLRFHGFNDLRICKGVIFDQEPPCTLQVMAGRAEKHESFYLVPVELRSIGNDGRSTLNAKAEMILTTRLPEGIRSIVELPSTPYLPHNGVIYDRDRLFHGPDLHGIERVEGCSAKGIAAEVKGAPSPTDWIRKPLRSSWLTDPLVIDSAFQLMILWSFERFGSGSLPCFAGRYRQFTEAFPRDGAQVVIRVTAEREHGATADMEFLDRHTGKLIARLEEYECVIDPSLQRAFQRNQLRSVGVA</sequence>
<keyword evidence="2" id="KW-0597">Phosphoprotein</keyword>
<dbReference type="InterPro" id="IPR042104">
    <property type="entry name" value="PKS_dehydratase_sf"/>
</dbReference>
<feature type="domain" description="Ketosynthase family 3 (KS3)" evidence="7">
    <location>
        <begin position="13"/>
        <end position="467"/>
    </location>
</feature>
<dbReference type="InterPro" id="IPR052568">
    <property type="entry name" value="PKS-FAS_Synthase"/>
</dbReference>
<dbReference type="Pfam" id="PF00109">
    <property type="entry name" value="ketoacyl-synt"/>
    <property type="match status" value="1"/>
</dbReference>
<dbReference type="SUPFAM" id="SSF53901">
    <property type="entry name" value="Thiolase-like"/>
    <property type="match status" value="1"/>
</dbReference>
<keyword evidence="10" id="KW-1185">Reference proteome</keyword>
<dbReference type="Pfam" id="PF08659">
    <property type="entry name" value="KR"/>
    <property type="match status" value="1"/>
</dbReference>
<dbReference type="InterPro" id="IPR013968">
    <property type="entry name" value="PKS_KR"/>
</dbReference>
<dbReference type="InterPro" id="IPR049551">
    <property type="entry name" value="PKS_DH_C"/>
</dbReference>
<dbReference type="InterPro" id="IPR009081">
    <property type="entry name" value="PP-bd_ACP"/>
</dbReference>
<feature type="region of interest" description="C-terminal hotdog fold" evidence="4">
    <location>
        <begin position="2093"/>
        <end position="2242"/>
    </location>
</feature>
<evidence type="ECO:0000259" key="8">
    <source>
        <dbReference type="PROSITE" id="PS52019"/>
    </source>
</evidence>
<accession>A0A562V840</accession>
<feature type="active site" description="Proton donor; for dehydratase activity" evidence="4">
    <location>
        <position position="2158"/>
    </location>
</feature>
<dbReference type="SUPFAM" id="SSF55048">
    <property type="entry name" value="Probable ACP-binding domain of malonyl-CoA ACP transacylase"/>
    <property type="match status" value="1"/>
</dbReference>
<dbReference type="InterPro" id="IPR049900">
    <property type="entry name" value="PKS_mFAS_DH"/>
</dbReference>
<dbReference type="InterPro" id="IPR032821">
    <property type="entry name" value="PKS_assoc"/>
</dbReference>
<feature type="active site" description="Proton acceptor; for dehydratase activity" evidence="4">
    <location>
        <position position="1985"/>
    </location>
</feature>
<dbReference type="Gene3D" id="3.30.70.250">
    <property type="entry name" value="Malonyl-CoA ACP transacylase, ACP-binding"/>
    <property type="match status" value="1"/>
</dbReference>
<feature type="region of interest" description="N-terminal hotdog fold" evidence="4">
    <location>
        <begin position="1949"/>
        <end position="2073"/>
    </location>
</feature>
<dbReference type="InterPro" id="IPR014031">
    <property type="entry name" value="Ketoacyl_synth_C"/>
</dbReference>
<dbReference type="Gene3D" id="3.40.47.10">
    <property type="match status" value="1"/>
</dbReference>
<dbReference type="PROSITE" id="PS50075">
    <property type="entry name" value="CARRIER"/>
    <property type="match status" value="4"/>
</dbReference>
<keyword evidence="1" id="KW-0596">Phosphopantetheine</keyword>
<dbReference type="CDD" id="cd00833">
    <property type="entry name" value="PKS"/>
    <property type="match status" value="1"/>
</dbReference>
<dbReference type="SMART" id="SM00825">
    <property type="entry name" value="PKS_KS"/>
    <property type="match status" value="1"/>
</dbReference>
<dbReference type="InterPro" id="IPR014043">
    <property type="entry name" value="Acyl_transferase_dom"/>
</dbReference>
<gene>
    <name evidence="9" type="ORF">JN12_03550</name>
</gene>
<dbReference type="InterPro" id="IPR014030">
    <property type="entry name" value="Ketoacyl_synth_N"/>
</dbReference>
<proteinExistence type="predicted"/>
<dbReference type="SMART" id="SM00822">
    <property type="entry name" value="PKS_KR"/>
    <property type="match status" value="1"/>
</dbReference>
<feature type="domain" description="PKS/mFAS DH" evidence="8">
    <location>
        <begin position="1949"/>
        <end position="2242"/>
    </location>
</feature>
<feature type="domain" description="Carrier" evidence="6">
    <location>
        <begin position="1079"/>
        <end position="1159"/>
    </location>
</feature>
<evidence type="ECO:0000313" key="9">
    <source>
        <dbReference type="EMBL" id="TWJ14051.1"/>
    </source>
</evidence>
<dbReference type="InterPro" id="IPR016039">
    <property type="entry name" value="Thiolase-like"/>
</dbReference>
<dbReference type="PROSITE" id="PS52004">
    <property type="entry name" value="KS3_2"/>
    <property type="match status" value="1"/>
</dbReference>
<evidence type="ECO:0000256" key="1">
    <source>
        <dbReference type="ARBA" id="ARBA00022450"/>
    </source>
</evidence>
<dbReference type="Pfam" id="PF14765">
    <property type="entry name" value="PS-DH"/>
    <property type="match status" value="1"/>
</dbReference>
<name>A0A562V840_9BACT</name>
<dbReference type="CDD" id="cd08953">
    <property type="entry name" value="KR_2_SDR_x"/>
    <property type="match status" value="1"/>
</dbReference>
<dbReference type="SUPFAM" id="SSF52151">
    <property type="entry name" value="FabD/lysophospholipase-like"/>
    <property type="match status" value="1"/>
</dbReference>
<evidence type="ECO:0000259" key="7">
    <source>
        <dbReference type="PROSITE" id="PS52004"/>
    </source>
</evidence>
<dbReference type="SMART" id="SM00827">
    <property type="entry name" value="PKS_AT"/>
    <property type="match status" value="1"/>
</dbReference>
<evidence type="ECO:0000259" key="6">
    <source>
        <dbReference type="PROSITE" id="PS50075"/>
    </source>
</evidence>
<evidence type="ECO:0000313" key="10">
    <source>
        <dbReference type="Proteomes" id="UP000319449"/>
    </source>
</evidence>
<dbReference type="GO" id="GO:0016746">
    <property type="term" value="F:acyltransferase activity"/>
    <property type="evidence" value="ECO:0007669"/>
    <property type="project" value="InterPro"/>
</dbReference>
<feature type="region of interest" description="Disordered" evidence="5">
    <location>
        <begin position="944"/>
        <end position="982"/>
    </location>
</feature>
<dbReference type="Pfam" id="PF16197">
    <property type="entry name" value="KAsynt_C_assoc"/>
    <property type="match status" value="1"/>
</dbReference>
<dbReference type="Pfam" id="PF00550">
    <property type="entry name" value="PP-binding"/>
    <property type="match status" value="4"/>
</dbReference>
<feature type="compositionally biased region" description="Polar residues" evidence="5">
    <location>
        <begin position="966"/>
        <end position="979"/>
    </location>
</feature>
<dbReference type="InterPro" id="IPR001227">
    <property type="entry name" value="Ac_transferase_dom_sf"/>
</dbReference>
<dbReference type="InterPro" id="IPR036736">
    <property type="entry name" value="ACP-like_sf"/>
</dbReference>
<protein>
    <submittedName>
        <fullName evidence="9">Polyketide-type polyunsaturated fatty acid synthase PfaA</fullName>
    </submittedName>
</protein>
<feature type="domain" description="Carrier" evidence="6">
    <location>
        <begin position="1361"/>
        <end position="1441"/>
    </location>
</feature>
<dbReference type="Proteomes" id="UP000319449">
    <property type="component" value="Unassembled WGS sequence"/>
</dbReference>
<dbReference type="Gene3D" id="1.10.1200.10">
    <property type="entry name" value="ACP-like"/>
    <property type="match status" value="4"/>
</dbReference>
<comment type="caution">
    <text evidence="9">The sequence shown here is derived from an EMBL/GenBank/DDBJ whole genome shotgun (WGS) entry which is preliminary data.</text>
</comment>
<dbReference type="PROSITE" id="PS51257">
    <property type="entry name" value="PROKAR_LIPOPROTEIN"/>
    <property type="match status" value="1"/>
</dbReference>
<organism evidence="9 10">
    <name type="scientific">Geobacter argillaceus</name>
    <dbReference type="NCBI Taxonomy" id="345631"/>
    <lineage>
        <taxon>Bacteria</taxon>
        <taxon>Pseudomonadati</taxon>
        <taxon>Thermodesulfobacteriota</taxon>
        <taxon>Desulfuromonadia</taxon>
        <taxon>Geobacterales</taxon>
        <taxon>Geobacteraceae</taxon>
        <taxon>Geobacter</taxon>
    </lineage>
</organism>
<dbReference type="SUPFAM" id="SSF51735">
    <property type="entry name" value="NAD(P)-binding Rossmann-fold domains"/>
    <property type="match status" value="2"/>
</dbReference>
<dbReference type="PANTHER" id="PTHR43074:SF1">
    <property type="entry name" value="BETA-KETOACYL SYNTHASE FAMILY PROTEIN-RELATED"/>
    <property type="match status" value="1"/>
</dbReference>
<evidence type="ECO:0000256" key="5">
    <source>
        <dbReference type="SAM" id="MobiDB-lite"/>
    </source>
</evidence>
<dbReference type="EMBL" id="VLLN01000031">
    <property type="protein sequence ID" value="TWJ14051.1"/>
    <property type="molecule type" value="Genomic_DNA"/>
</dbReference>
<evidence type="ECO:0000256" key="3">
    <source>
        <dbReference type="ARBA" id="ARBA00022679"/>
    </source>
</evidence>
<dbReference type="RefSeq" id="WP_246125914.1">
    <property type="nucleotide sequence ID" value="NZ_VLLN01000031.1"/>
</dbReference>
<dbReference type="Gene3D" id="3.40.50.720">
    <property type="entry name" value="NAD(P)-binding Rossmann-like Domain"/>
    <property type="match status" value="1"/>
</dbReference>
<dbReference type="InterPro" id="IPR057326">
    <property type="entry name" value="KR_dom"/>
</dbReference>
<feature type="domain" description="Carrier" evidence="6">
    <location>
        <begin position="1173"/>
        <end position="1253"/>
    </location>
</feature>
<dbReference type="SUPFAM" id="SSF47336">
    <property type="entry name" value="ACP-like"/>
    <property type="match status" value="4"/>
</dbReference>
<reference evidence="9 10" key="1">
    <citation type="submission" date="2019-07" db="EMBL/GenBank/DDBJ databases">
        <title>Genomic Encyclopedia of Archaeal and Bacterial Type Strains, Phase II (KMG-II): from individual species to whole genera.</title>
        <authorList>
            <person name="Goeker M."/>
        </authorList>
    </citation>
    <scope>NUCLEOTIDE SEQUENCE [LARGE SCALE GENOMIC DNA]</scope>
    <source>
        <strain evidence="9 10">ATCC BAA-1139</strain>
    </source>
</reference>
<dbReference type="PROSITE" id="PS52019">
    <property type="entry name" value="PKS_MFAS_DH"/>
    <property type="match status" value="1"/>
</dbReference>